<dbReference type="AlphaFoldDB" id="A0A1Y1WIY9"/>
<protein>
    <recommendedName>
        <fullName evidence="3">ABC transporter domain-containing protein</fullName>
    </recommendedName>
</protein>
<dbReference type="Gene3D" id="3.40.50.300">
    <property type="entry name" value="P-loop containing nucleotide triphosphate hydrolases"/>
    <property type="match status" value="1"/>
</dbReference>
<sequence length="135" mass="14799">MFVVSSATHIAGFALRCSSIISVSREIIEHATALEKLFEDNHSRYIERTAQVGDTAVKLDRCAFQWGPDKFTLAPTTLCVKTGEFAVVVGRVGSGKSSLLSAICSENAAGFRHRVHIRSDWVCQSEAMDHECDIP</sequence>
<organism evidence="1 2">
    <name type="scientific">Linderina pennispora</name>
    <dbReference type="NCBI Taxonomy" id="61395"/>
    <lineage>
        <taxon>Eukaryota</taxon>
        <taxon>Fungi</taxon>
        <taxon>Fungi incertae sedis</taxon>
        <taxon>Zoopagomycota</taxon>
        <taxon>Kickxellomycotina</taxon>
        <taxon>Kickxellomycetes</taxon>
        <taxon>Kickxellales</taxon>
        <taxon>Kickxellaceae</taxon>
        <taxon>Linderina</taxon>
    </lineage>
</organism>
<proteinExistence type="predicted"/>
<evidence type="ECO:0000313" key="2">
    <source>
        <dbReference type="Proteomes" id="UP000193922"/>
    </source>
</evidence>
<dbReference type="Proteomes" id="UP000193922">
    <property type="component" value="Unassembled WGS sequence"/>
</dbReference>
<evidence type="ECO:0008006" key="3">
    <source>
        <dbReference type="Google" id="ProtNLM"/>
    </source>
</evidence>
<dbReference type="GeneID" id="63807591"/>
<comment type="caution">
    <text evidence="1">The sequence shown here is derived from an EMBL/GenBank/DDBJ whole genome shotgun (WGS) entry which is preliminary data.</text>
</comment>
<evidence type="ECO:0000313" key="1">
    <source>
        <dbReference type="EMBL" id="ORX73186.1"/>
    </source>
</evidence>
<dbReference type="InterPro" id="IPR027417">
    <property type="entry name" value="P-loop_NTPase"/>
</dbReference>
<keyword evidence="2" id="KW-1185">Reference proteome</keyword>
<dbReference type="SUPFAM" id="SSF52540">
    <property type="entry name" value="P-loop containing nucleoside triphosphate hydrolases"/>
    <property type="match status" value="1"/>
</dbReference>
<name>A0A1Y1WIY9_9FUNG</name>
<dbReference type="RefSeq" id="XP_040746526.1">
    <property type="nucleotide sequence ID" value="XM_040890943.1"/>
</dbReference>
<dbReference type="EMBL" id="MCFD01000002">
    <property type="protein sequence ID" value="ORX73186.1"/>
    <property type="molecule type" value="Genomic_DNA"/>
</dbReference>
<gene>
    <name evidence="1" type="ORF">DL89DRAFT_309272</name>
</gene>
<accession>A0A1Y1WIY9</accession>
<reference evidence="1 2" key="1">
    <citation type="submission" date="2016-07" db="EMBL/GenBank/DDBJ databases">
        <title>Pervasive Adenine N6-methylation of Active Genes in Fungi.</title>
        <authorList>
            <consortium name="DOE Joint Genome Institute"/>
            <person name="Mondo S.J."/>
            <person name="Dannebaum R.O."/>
            <person name="Kuo R.C."/>
            <person name="Labutti K."/>
            <person name="Haridas S."/>
            <person name="Kuo A."/>
            <person name="Salamov A."/>
            <person name="Ahrendt S.R."/>
            <person name="Lipzen A."/>
            <person name="Sullivan W."/>
            <person name="Andreopoulos W.B."/>
            <person name="Clum A."/>
            <person name="Lindquist E."/>
            <person name="Daum C."/>
            <person name="Ramamoorthy G.K."/>
            <person name="Gryganskyi A."/>
            <person name="Culley D."/>
            <person name="Magnuson J.K."/>
            <person name="James T.Y."/>
            <person name="O'Malley M.A."/>
            <person name="Stajich J.E."/>
            <person name="Spatafora J.W."/>
            <person name="Visel A."/>
            <person name="Grigoriev I.V."/>
        </authorList>
    </citation>
    <scope>NUCLEOTIDE SEQUENCE [LARGE SCALE GENOMIC DNA]</scope>
    <source>
        <strain evidence="1 2">ATCC 12442</strain>
    </source>
</reference>
<dbReference type="STRING" id="61395.A0A1Y1WIY9"/>